<evidence type="ECO:0000259" key="1">
    <source>
        <dbReference type="Pfam" id="PF00561"/>
    </source>
</evidence>
<dbReference type="InterPro" id="IPR000073">
    <property type="entry name" value="AB_hydrolase_1"/>
</dbReference>
<reference evidence="2" key="1">
    <citation type="submission" date="2021-01" db="EMBL/GenBank/DDBJ databases">
        <authorList>
            <person name="Corre E."/>
            <person name="Pelletier E."/>
            <person name="Niang G."/>
            <person name="Scheremetjew M."/>
            <person name="Finn R."/>
            <person name="Kale V."/>
            <person name="Holt S."/>
            <person name="Cochrane G."/>
            <person name="Meng A."/>
            <person name="Brown T."/>
            <person name="Cohen L."/>
        </authorList>
    </citation>
    <scope>NUCLEOTIDE SEQUENCE</scope>
    <source>
        <strain evidence="2">CCMP 410</strain>
    </source>
</reference>
<dbReference type="SUPFAM" id="SSF53474">
    <property type="entry name" value="alpha/beta-Hydrolases"/>
    <property type="match status" value="1"/>
</dbReference>
<evidence type="ECO:0000313" key="2">
    <source>
        <dbReference type="EMBL" id="CAD9309307.1"/>
    </source>
</evidence>
<dbReference type="Gene3D" id="3.40.50.1820">
    <property type="entry name" value="alpha/beta hydrolase"/>
    <property type="match status" value="1"/>
</dbReference>
<dbReference type="PANTHER" id="PTHR12277">
    <property type="entry name" value="ALPHA/BETA HYDROLASE DOMAIN-CONTAINING PROTEIN"/>
    <property type="match status" value="1"/>
</dbReference>
<dbReference type="EMBL" id="HBGK01049461">
    <property type="protein sequence ID" value="CAD9309307.1"/>
    <property type="molecule type" value="Transcribed_RNA"/>
</dbReference>
<protein>
    <recommendedName>
        <fullName evidence="1">AB hydrolase-1 domain-containing protein</fullName>
    </recommendedName>
</protein>
<feature type="domain" description="AB hydrolase-1" evidence="1">
    <location>
        <begin position="49"/>
        <end position="154"/>
    </location>
</feature>
<sequence>MVEKIVNTLLFKPPFPTPYDFPARVFRLRTKAGNEISATYLRRKGASVTILFSHGNAEDLNSCYSWMRRLSRELHVNVLGYDYSGYGSSTGEMKEDNCYADIEAVFNYLVNQKGLFPHQIVLYGRSLGSGPSCYLAQKTALENRSVGGLILHSPFASVYRVVVDVGFTMKGDKFPNIDRIGDVACPVMIAHGREDTVVPFKHGEELYATCPKDCRASPFWMAGIGHNDHGAAVEAELMRRLNEYLDYHILARRLYLRASRSAPMEHYTRAPNKEELIRLGC</sequence>
<dbReference type="PANTHER" id="PTHR12277:SF81">
    <property type="entry name" value="PROTEIN ABHD13"/>
    <property type="match status" value="1"/>
</dbReference>
<dbReference type="InterPro" id="IPR029058">
    <property type="entry name" value="AB_hydrolase_fold"/>
</dbReference>
<name>A0A7S1VS05_9STRA</name>
<gene>
    <name evidence="2" type="ORF">GOCE00092_LOCUS25937</name>
</gene>
<proteinExistence type="predicted"/>
<accession>A0A7S1VS05</accession>
<dbReference type="AlphaFoldDB" id="A0A7S1VS05"/>
<organism evidence="2">
    <name type="scientific">Grammatophora oceanica</name>
    <dbReference type="NCBI Taxonomy" id="210454"/>
    <lineage>
        <taxon>Eukaryota</taxon>
        <taxon>Sar</taxon>
        <taxon>Stramenopiles</taxon>
        <taxon>Ochrophyta</taxon>
        <taxon>Bacillariophyta</taxon>
        <taxon>Fragilariophyceae</taxon>
        <taxon>Fragilariophycidae</taxon>
        <taxon>Rhabdonematales</taxon>
        <taxon>Grammatophoraceae</taxon>
        <taxon>Grammatophora</taxon>
    </lineage>
</organism>
<dbReference type="Pfam" id="PF00561">
    <property type="entry name" value="Abhydrolase_1"/>
    <property type="match status" value="1"/>
</dbReference>